<sequence length="289" mass="33052">MASDNSAATLRETFRSTADRLLESLSSMSDPYIDRDKLPRDAFAISYFDPEDNTSLESSGWLFTPMPQVNLNRYTPNCQKSLLGGHYPGFEEFRSNPNPTTLLEEMGQSPGKRARILERCLETMFIRWCRKLIRKSLIDKTKWEPVVYPNPFLSREGLLSRYLPPGWGGGIFENVPSFPHIMMLQVQEISVTEDEMLLGEIGPIVQAIRNRLDQEEFADTAFFPVLIISLSGPQHGRITQGCFDRSGILQLRMSKLYSFETEQEAPFDLFLRFLANTPKEHPEENDVMA</sequence>
<organism evidence="1 2">
    <name type="scientific">Aspergillus puulaauensis</name>
    <dbReference type="NCBI Taxonomy" id="1220207"/>
    <lineage>
        <taxon>Eukaryota</taxon>
        <taxon>Fungi</taxon>
        <taxon>Dikarya</taxon>
        <taxon>Ascomycota</taxon>
        <taxon>Pezizomycotina</taxon>
        <taxon>Eurotiomycetes</taxon>
        <taxon>Eurotiomycetidae</taxon>
        <taxon>Eurotiales</taxon>
        <taxon>Aspergillaceae</taxon>
        <taxon>Aspergillus</taxon>
    </lineage>
</organism>
<evidence type="ECO:0000313" key="2">
    <source>
        <dbReference type="Proteomes" id="UP000654913"/>
    </source>
</evidence>
<dbReference type="EMBL" id="AP024443">
    <property type="protein sequence ID" value="BCS18255.1"/>
    <property type="molecule type" value="Genomic_DNA"/>
</dbReference>
<dbReference type="KEGG" id="apuu:APUU_11083S"/>
<evidence type="ECO:0000313" key="1">
    <source>
        <dbReference type="EMBL" id="BCS18255.1"/>
    </source>
</evidence>
<reference evidence="1" key="1">
    <citation type="submission" date="2021-01" db="EMBL/GenBank/DDBJ databases">
        <authorList>
            <consortium name="Aspergillus puulaauensis MK2 genome sequencing consortium"/>
            <person name="Kazuki M."/>
            <person name="Futagami T."/>
        </authorList>
    </citation>
    <scope>NUCLEOTIDE SEQUENCE</scope>
    <source>
        <strain evidence="1">MK2</strain>
    </source>
</reference>
<accession>A0A7R7XBM4</accession>
<reference evidence="1" key="2">
    <citation type="submission" date="2021-02" db="EMBL/GenBank/DDBJ databases">
        <title>Aspergillus puulaauensis MK2 genome sequence.</title>
        <authorList>
            <person name="Futagami T."/>
            <person name="Mori K."/>
            <person name="Kadooka C."/>
            <person name="Tanaka T."/>
        </authorList>
    </citation>
    <scope>NUCLEOTIDE SEQUENCE</scope>
    <source>
        <strain evidence="1">MK2</strain>
    </source>
</reference>
<keyword evidence="2" id="KW-1185">Reference proteome</keyword>
<dbReference type="AlphaFoldDB" id="A0A7R7XBM4"/>
<dbReference type="Proteomes" id="UP000654913">
    <property type="component" value="Chromosome 1"/>
</dbReference>
<dbReference type="OrthoDB" id="4177740at2759"/>
<dbReference type="RefSeq" id="XP_041550449.1">
    <property type="nucleotide sequence ID" value="XM_041694357.1"/>
</dbReference>
<proteinExistence type="predicted"/>
<protein>
    <submittedName>
        <fullName evidence="1">Uncharacterized protein</fullName>
    </submittedName>
</protein>
<name>A0A7R7XBM4_9EURO</name>
<dbReference type="GeneID" id="64968260"/>
<gene>
    <name evidence="1" type="ORF">APUU_11083S</name>
</gene>